<dbReference type="Pfam" id="PF07221">
    <property type="entry name" value="GlcNAc_2-epim"/>
    <property type="match status" value="1"/>
</dbReference>
<evidence type="ECO:0000313" key="3">
    <source>
        <dbReference type="EMBL" id="AUN33410.1"/>
    </source>
</evidence>
<dbReference type="KEGG" id="ncb:C0V82_23930"/>
<geneLocation type="plasmid" evidence="3 4">
    <name>unnamed1</name>
</geneLocation>
<proteinExistence type="inferred from homology"/>
<keyword evidence="4" id="KW-1185">Reference proteome</keyword>
<sequence>MFASPLYEAARRRDALVTWAVEYAFPLWWDAGYDHARDGFHEKLDKAGQPVDLPRRARVQPRQIYAYATAPALGWEGPAGSIVHRALDAYLARYRREDGLFRTLVAADGGVLDDSTDLYDQAFALFALAHASRALNKRAELEPMATALRVMLIGRCGRQGGFALLAPDALPLQSNPNMHLLEASLAWEEAGGDIRWTAMADGIAELALARFIDPVTGALREFFDAGWHPAAGEAGRIVEPGHQFEWAWLLLRWGRARDRTDGTRAGLRLLEIGETHGVDPARGVAFNSLLDDFSIHDHTARLWPQTERLKAALLAAEITGEEQYWTQAAKAADGLSLYLNTPVKGLWWDRLSPDGTFVDEPAPASSFYHIICAIAEFDRVVTEAGIKRPA</sequence>
<comment type="similarity">
    <text evidence="1">Belongs to the N-acylglucosamine 2-epimerase family.</text>
</comment>
<accession>A0A2K9NK01</accession>
<dbReference type="GO" id="GO:0005975">
    <property type="term" value="P:carbohydrate metabolic process"/>
    <property type="evidence" value="ECO:0007669"/>
    <property type="project" value="InterPro"/>
</dbReference>
<gene>
    <name evidence="3" type="ORF">C0V82_23930</name>
</gene>
<dbReference type="GO" id="GO:0016853">
    <property type="term" value="F:isomerase activity"/>
    <property type="evidence" value="ECO:0007669"/>
    <property type="project" value="UniProtKB-KW"/>
</dbReference>
<dbReference type="OrthoDB" id="9806359at2"/>
<keyword evidence="3" id="KW-0614">Plasmid</keyword>
<dbReference type="InterPro" id="IPR034116">
    <property type="entry name" value="AGE_dom"/>
</dbReference>
<dbReference type="EMBL" id="CP025613">
    <property type="protein sequence ID" value="AUN33410.1"/>
    <property type="molecule type" value="Genomic_DNA"/>
</dbReference>
<protein>
    <submittedName>
        <fullName evidence="3">Mannose-6-phosphate isomerase</fullName>
    </submittedName>
</protein>
<dbReference type="InterPro" id="IPR010819">
    <property type="entry name" value="AGE/CE"/>
</dbReference>
<dbReference type="CDD" id="cd00249">
    <property type="entry name" value="AGE"/>
    <property type="match status" value="1"/>
</dbReference>
<evidence type="ECO:0000313" key="4">
    <source>
        <dbReference type="Proteomes" id="UP000234752"/>
    </source>
</evidence>
<dbReference type="Gene3D" id="1.50.10.10">
    <property type="match status" value="1"/>
</dbReference>
<dbReference type="AlphaFoldDB" id="A0A2K9NK01"/>
<dbReference type="RefSeq" id="WP_102114923.1">
    <property type="nucleotide sequence ID" value="NZ_BMGN01000001.1"/>
</dbReference>
<evidence type="ECO:0000256" key="1">
    <source>
        <dbReference type="ARBA" id="ARBA00008558"/>
    </source>
</evidence>
<keyword evidence="2 3" id="KW-0413">Isomerase</keyword>
<dbReference type="PANTHER" id="PTHR15108">
    <property type="entry name" value="N-ACYLGLUCOSAMINE-2-EPIMERASE"/>
    <property type="match status" value="1"/>
</dbReference>
<reference evidence="3 4" key="1">
    <citation type="submission" date="2017-12" db="EMBL/GenBank/DDBJ databases">
        <title>Genomes of bacteria within cyanobacterial aggregates.</title>
        <authorList>
            <person name="Cai H."/>
        </authorList>
    </citation>
    <scope>NUCLEOTIDE SEQUENCE [LARGE SCALE GENOMIC DNA]</scope>
    <source>
        <strain evidence="3 4">TH16</strain>
        <plasmid evidence="3 4">unnamed1</plasmid>
    </source>
</reference>
<organism evidence="3 4">
    <name type="scientific">Niveispirillum cyanobacteriorum</name>
    <dbReference type="NCBI Taxonomy" id="1612173"/>
    <lineage>
        <taxon>Bacteria</taxon>
        <taxon>Pseudomonadati</taxon>
        <taxon>Pseudomonadota</taxon>
        <taxon>Alphaproteobacteria</taxon>
        <taxon>Rhodospirillales</taxon>
        <taxon>Azospirillaceae</taxon>
        <taxon>Niveispirillum</taxon>
    </lineage>
</organism>
<evidence type="ECO:0000256" key="2">
    <source>
        <dbReference type="ARBA" id="ARBA00023235"/>
    </source>
</evidence>
<name>A0A2K9NK01_9PROT</name>
<dbReference type="SUPFAM" id="SSF48208">
    <property type="entry name" value="Six-hairpin glycosidases"/>
    <property type="match status" value="1"/>
</dbReference>
<dbReference type="Proteomes" id="UP000234752">
    <property type="component" value="Plasmid unnamed1"/>
</dbReference>
<dbReference type="InterPro" id="IPR008928">
    <property type="entry name" value="6-hairpin_glycosidase_sf"/>
</dbReference>
<dbReference type="InterPro" id="IPR012341">
    <property type="entry name" value="6hp_glycosidase-like_sf"/>
</dbReference>